<evidence type="ECO:0000256" key="2">
    <source>
        <dbReference type="HAMAP-Rule" id="MF_00659"/>
    </source>
</evidence>
<dbReference type="RefSeq" id="WP_126756266.1">
    <property type="nucleotide sequence ID" value="NZ_PIPQ01000001.1"/>
</dbReference>
<dbReference type="Proteomes" id="UP000286976">
    <property type="component" value="Unassembled WGS sequence"/>
</dbReference>
<proteinExistence type="inferred from homology"/>
<dbReference type="NCBIfam" id="NF003447">
    <property type="entry name" value="PRK04998.1"/>
    <property type="match status" value="1"/>
</dbReference>
<reference evidence="3 4" key="1">
    <citation type="journal article" date="2011" name="Front. Microbiol.">
        <title>Genomic signatures of strain selection and enhancement in Bacillus atrophaeus var. globigii, a historical biowarfare simulant.</title>
        <authorList>
            <person name="Gibbons H.S."/>
            <person name="Broomall S.M."/>
            <person name="McNew L.A."/>
            <person name="Daligault H."/>
            <person name="Chapman C."/>
            <person name="Bruce D."/>
            <person name="Karavis M."/>
            <person name="Krepps M."/>
            <person name="McGregor P.A."/>
            <person name="Hong C."/>
            <person name="Park K.H."/>
            <person name="Akmal A."/>
            <person name="Feldman A."/>
            <person name="Lin J.S."/>
            <person name="Chang W.E."/>
            <person name="Higgs B.W."/>
            <person name="Demirev P."/>
            <person name="Lindquist J."/>
            <person name="Liem A."/>
            <person name="Fochler E."/>
            <person name="Read T.D."/>
            <person name="Tapia R."/>
            <person name="Johnson S."/>
            <person name="Bishop-Lilly K.A."/>
            <person name="Detter C."/>
            <person name="Han C."/>
            <person name="Sozhamannan S."/>
            <person name="Rosenzweig C.N."/>
            <person name="Skowronski E.W."/>
        </authorList>
    </citation>
    <scope>NUCLEOTIDE SEQUENCE [LARGE SCALE GENOMIC DNA]</scope>
    <source>
        <strain evidence="3 4">AIT1</strain>
    </source>
</reference>
<evidence type="ECO:0000256" key="1">
    <source>
        <dbReference type="ARBA" id="ARBA00008460"/>
    </source>
</evidence>
<evidence type="ECO:0000313" key="3">
    <source>
        <dbReference type="EMBL" id="RUO43877.1"/>
    </source>
</evidence>
<dbReference type="GO" id="GO:0005829">
    <property type="term" value="C:cytosol"/>
    <property type="evidence" value="ECO:0007669"/>
    <property type="project" value="TreeGrafter"/>
</dbReference>
<comment type="similarity">
    <text evidence="1 2">Belongs to the UPF0250 family.</text>
</comment>
<organism evidence="3 4">
    <name type="scientific">Aliidiomarina taiwanensis</name>
    <dbReference type="NCBI Taxonomy" id="946228"/>
    <lineage>
        <taxon>Bacteria</taxon>
        <taxon>Pseudomonadati</taxon>
        <taxon>Pseudomonadota</taxon>
        <taxon>Gammaproteobacteria</taxon>
        <taxon>Alteromonadales</taxon>
        <taxon>Idiomarinaceae</taxon>
        <taxon>Aliidiomarina</taxon>
    </lineage>
</organism>
<dbReference type="InterPro" id="IPR007454">
    <property type="entry name" value="UPF0250_YbeD-like"/>
</dbReference>
<dbReference type="SUPFAM" id="SSF117991">
    <property type="entry name" value="YbeD/HP0495-like"/>
    <property type="match status" value="1"/>
</dbReference>
<dbReference type="EMBL" id="PIPQ01000001">
    <property type="protein sequence ID" value="RUO43877.1"/>
    <property type="molecule type" value="Genomic_DNA"/>
</dbReference>
<accession>A0A432X912</accession>
<protein>
    <recommendedName>
        <fullName evidence="2">UPF0250 protein CWE15_01400</fullName>
    </recommendedName>
</protein>
<dbReference type="HAMAP" id="MF_00659">
    <property type="entry name" value="UPF0250"/>
    <property type="match status" value="1"/>
</dbReference>
<dbReference type="InterPro" id="IPR027471">
    <property type="entry name" value="YbeD-like_sf"/>
</dbReference>
<dbReference type="OrthoDB" id="9793424at2"/>
<keyword evidence="4" id="KW-1185">Reference proteome</keyword>
<evidence type="ECO:0000313" key="4">
    <source>
        <dbReference type="Proteomes" id="UP000286976"/>
    </source>
</evidence>
<name>A0A432X912_9GAMM</name>
<dbReference type="PANTHER" id="PTHR38036:SF1">
    <property type="entry name" value="UPF0250 PROTEIN YBED"/>
    <property type="match status" value="1"/>
</dbReference>
<dbReference type="Gene3D" id="3.30.70.260">
    <property type="match status" value="1"/>
</dbReference>
<gene>
    <name evidence="3" type="ORF">CWE15_01400</name>
</gene>
<comment type="caution">
    <text evidence="3">The sequence shown here is derived from an EMBL/GenBank/DDBJ whole genome shotgun (WGS) entry which is preliminary data.</text>
</comment>
<dbReference type="Pfam" id="PF04359">
    <property type="entry name" value="DUF493"/>
    <property type="match status" value="1"/>
</dbReference>
<sequence length="87" mass="9906">MDTKFDEYLEFPCDFTYKVVAEARDNLADEVVAVVQQHVPADYAPTTRPSSKGTYHSVSIRVRVESKEQIEALYNRLASIDGVRRVL</sequence>
<dbReference type="AlphaFoldDB" id="A0A432X912"/>
<dbReference type="PANTHER" id="PTHR38036">
    <property type="entry name" value="UPF0250 PROTEIN YBED"/>
    <property type="match status" value="1"/>
</dbReference>